<accession>A0AAN8ZP00</accession>
<feature type="compositionally biased region" description="Polar residues" evidence="1">
    <location>
        <begin position="41"/>
        <end position="54"/>
    </location>
</feature>
<keyword evidence="2" id="KW-0732">Signal</keyword>
<sequence length="162" mass="18483">MQRMFELAFSFFSSFFKVLSFKSTQTGQALPRIHSLRPHQQESTPKTPNRSTQDSTCFLRSLTRRLNCHQLLRQHVNNCNHTITQKSVSLLSKAKELNQCPKDVSDTGATWKQPISQALGYWFPESEFPVSRIGSTLVTRLFAFADLDAPNKPVLSNSDYDK</sequence>
<feature type="chain" id="PRO_5042885151" evidence="2">
    <location>
        <begin position="21"/>
        <end position="162"/>
    </location>
</feature>
<gene>
    <name evidence="3" type="ORF">RJ641_025489</name>
</gene>
<evidence type="ECO:0000313" key="4">
    <source>
        <dbReference type="Proteomes" id="UP001370490"/>
    </source>
</evidence>
<keyword evidence="4" id="KW-1185">Reference proteome</keyword>
<name>A0AAN8ZP00_9MAGN</name>
<protein>
    <submittedName>
        <fullName evidence="3">Uncharacterized protein</fullName>
    </submittedName>
</protein>
<organism evidence="3 4">
    <name type="scientific">Dillenia turbinata</name>
    <dbReference type="NCBI Taxonomy" id="194707"/>
    <lineage>
        <taxon>Eukaryota</taxon>
        <taxon>Viridiplantae</taxon>
        <taxon>Streptophyta</taxon>
        <taxon>Embryophyta</taxon>
        <taxon>Tracheophyta</taxon>
        <taxon>Spermatophyta</taxon>
        <taxon>Magnoliopsida</taxon>
        <taxon>eudicotyledons</taxon>
        <taxon>Gunneridae</taxon>
        <taxon>Pentapetalae</taxon>
        <taxon>Dilleniales</taxon>
        <taxon>Dilleniaceae</taxon>
        <taxon>Dillenia</taxon>
    </lineage>
</organism>
<comment type="caution">
    <text evidence="3">The sequence shown here is derived from an EMBL/GenBank/DDBJ whole genome shotgun (WGS) entry which is preliminary data.</text>
</comment>
<evidence type="ECO:0000256" key="1">
    <source>
        <dbReference type="SAM" id="MobiDB-lite"/>
    </source>
</evidence>
<dbReference type="EMBL" id="JBAMMX010000003">
    <property type="protein sequence ID" value="KAK6944387.1"/>
    <property type="molecule type" value="Genomic_DNA"/>
</dbReference>
<evidence type="ECO:0000313" key="3">
    <source>
        <dbReference type="EMBL" id="KAK6944387.1"/>
    </source>
</evidence>
<dbReference type="Proteomes" id="UP001370490">
    <property type="component" value="Unassembled WGS sequence"/>
</dbReference>
<dbReference type="AlphaFoldDB" id="A0AAN8ZP00"/>
<feature type="signal peptide" evidence="2">
    <location>
        <begin position="1"/>
        <end position="20"/>
    </location>
</feature>
<evidence type="ECO:0000256" key="2">
    <source>
        <dbReference type="SAM" id="SignalP"/>
    </source>
</evidence>
<feature type="region of interest" description="Disordered" evidence="1">
    <location>
        <begin position="30"/>
        <end position="54"/>
    </location>
</feature>
<proteinExistence type="predicted"/>
<reference evidence="3 4" key="1">
    <citation type="submission" date="2023-12" db="EMBL/GenBank/DDBJ databases">
        <title>A high-quality genome assembly for Dillenia turbinata (Dilleniales).</title>
        <authorList>
            <person name="Chanderbali A."/>
        </authorList>
    </citation>
    <scope>NUCLEOTIDE SEQUENCE [LARGE SCALE GENOMIC DNA]</scope>
    <source>
        <strain evidence="3">LSX21</strain>
        <tissue evidence="3">Leaf</tissue>
    </source>
</reference>